<dbReference type="InterPro" id="IPR036396">
    <property type="entry name" value="Cyt_P450_sf"/>
</dbReference>
<feature type="region of interest" description="Disordered" evidence="2">
    <location>
        <begin position="1"/>
        <end position="20"/>
    </location>
</feature>
<comment type="similarity">
    <text evidence="1">Belongs to the cytochrome P450 family.</text>
</comment>
<dbReference type="GO" id="GO:0005506">
    <property type="term" value="F:iron ion binding"/>
    <property type="evidence" value="ECO:0007669"/>
    <property type="project" value="InterPro"/>
</dbReference>
<sequence length="313" mass="34894">MATENANIPKFPFPRPESSYDPPAELKNLRDAGPVHRIQLFDGTNAWIVTKNKEVCEMLTSEKFSNERYTRQGYPEIHSGGKKGGEKPTFVHMDDPEHSKQKDMVESFFTLAAVEPLRPEIERAVDLLLDSIKERGCKDGPIDLVQDFSSLVNPKVIFALFGASMMDTDQLAGSSAALGGTSGTAGELGHTDLHEYLSSLIDDRIQYADRPERDLISKLVIEQYKTGAMGKDDINRLVYMLFVAGNTAINSSISLGILSLLQHPKQLNAIRENPRLVKQAVEEILRYHTPSALNSRRVAKEDVRLGNQVWQSL</sequence>
<dbReference type="GO" id="GO:0004497">
    <property type="term" value="F:monooxygenase activity"/>
    <property type="evidence" value="ECO:0007669"/>
    <property type="project" value="InterPro"/>
</dbReference>
<dbReference type="SUPFAM" id="SSF48264">
    <property type="entry name" value="Cytochrome P450"/>
    <property type="match status" value="1"/>
</dbReference>
<dbReference type="Proteomes" id="UP000266188">
    <property type="component" value="Unassembled WGS sequence"/>
</dbReference>
<evidence type="ECO:0000256" key="1">
    <source>
        <dbReference type="ARBA" id="ARBA00010617"/>
    </source>
</evidence>
<dbReference type="PANTHER" id="PTHR46696:SF6">
    <property type="entry name" value="P450, PUTATIVE (EUROFUNG)-RELATED"/>
    <property type="match status" value="1"/>
</dbReference>
<dbReference type="PRINTS" id="PR00359">
    <property type="entry name" value="BP450"/>
</dbReference>
<dbReference type="Gene3D" id="1.10.630.10">
    <property type="entry name" value="Cytochrome P450"/>
    <property type="match status" value="1"/>
</dbReference>
<dbReference type="STRING" id="2070753.A0A3A2ZXE7"/>
<reference evidence="4" key="1">
    <citation type="submission" date="2017-02" db="EMBL/GenBank/DDBJ databases">
        <authorList>
            <person name="Tafer H."/>
            <person name="Lopandic K."/>
        </authorList>
    </citation>
    <scope>NUCLEOTIDE SEQUENCE [LARGE SCALE GENOMIC DNA]</scope>
    <source>
        <strain evidence="4">CBS 366.77</strain>
    </source>
</reference>
<dbReference type="InterPro" id="IPR002397">
    <property type="entry name" value="Cyt_P450_B"/>
</dbReference>
<accession>A0A3A2ZXE7</accession>
<dbReference type="GO" id="GO:0020037">
    <property type="term" value="F:heme binding"/>
    <property type="evidence" value="ECO:0007669"/>
    <property type="project" value="InterPro"/>
</dbReference>
<comment type="caution">
    <text evidence="3">The sequence shown here is derived from an EMBL/GenBank/DDBJ whole genome shotgun (WGS) entry which is preliminary data.</text>
</comment>
<dbReference type="GO" id="GO:0016705">
    <property type="term" value="F:oxidoreductase activity, acting on paired donors, with incorporation or reduction of molecular oxygen"/>
    <property type="evidence" value="ECO:0007669"/>
    <property type="project" value="InterPro"/>
</dbReference>
<dbReference type="OrthoDB" id="3945418at2759"/>
<gene>
    <name evidence="3" type="ORF">PHISCL_00704</name>
</gene>
<protein>
    <submittedName>
        <fullName evidence="3">Cytochrome p450</fullName>
    </submittedName>
</protein>
<organism evidence="3 4">
    <name type="scientific">Aspergillus sclerotialis</name>
    <dbReference type="NCBI Taxonomy" id="2070753"/>
    <lineage>
        <taxon>Eukaryota</taxon>
        <taxon>Fungi</taxon>
        <taxon>Dikarya</taxon>
        <taxon>Ascomycota</taxon>
        <taxon>Pezizomycotina</taxon>
        <taxon>Eurotiomycetes</taxon>
        <taxon>Eurotiomycetidae</taxon>
        <taxon>Eurotiales</taxon>
        <taxon>Aspergillaceae</taxon>
        <taxon>Aspergillus</taxon>
        <taxon>Aspergillus subgen. Polypaecilum</taxon>
    </lineage>
</organism>
<dbReference type="EMBL" id="MVGC01000011">
    <property type="protein sequence ID" value="RJE27003.1"/>
    <property type="molecule type" value="Genomic_DNA"/>
</dbReference>
<dbReference type="Pfam" id="PF00067">
    <property type="entry name" value="p450"/>
    <property type="match status" value="1"/>
</dbReference>
<evidence type="ECO:0000256" key="2">
    <source>
        <dbReference type="SAM" id="MobiDB-lite"/>
    </source>
</evidence>
<dbReference type="PANTHER" id="PTHR46696">
    <property type="entry name" value="P450, PUTATIVE (EUROFUNG)-RELATED"/>
    <property type="match status" value="1"/>
</dbReference>
<keyword evidence="4" id="KW-1185">Reference proteome</keyword>
<proteinExistence type="inferred from homology"/>
<name>A0A3A2ZXE7_9EURO</name>
<dbReference type="InterPro" id="IPR001128">
    <property type="entry name" value="Cyt_P450"/>
</dbReference>
<evidence type="ECO:0000313" key="4">
    <source>
        <dbReference type="Proteomes" id="UP000266188"/>
    </source>
</evidence>
<evidence type="ECO:0000313" key="3">
    <source>
        <dbReference type="EMBL" id="RJE27003.1"/>
    </source>
</evidence>
<dbReference type="AlphaFoldDB" id="A0A3A2ZXE7"/>